<feature type="transmembrane region" description="Helical" evidence="7">
    <location>
        <begin position="276"/>
        <end position="294"/>
    </location>
</feature>
<feature type="transmembrane region" description="Helical" evidence="7">
    <location>
        <begin position="339"/>
        <end position="359"/>
    </location>
</feature>
<sequence length="529" mass="56686">MNDQAISSREAKWLFVTCFISLIATSFAFGTRTFFLADLKGEFNLSDTQFGEIIGAGLWPFAISIVLFSLVIDRFGYKKALVFAFVCHAVSAVVTITATGYWGLYAGAFICALANGTVEAVINPVVATMYPKAKTKWLTILHAGWPLGLVIGGLLAIGVGEGGLLNGMFPEENIWKWQVALLLIPTVIYGVMMIPSKFPVNERVAAGVPYRAMLKDVGALGCLIITGLIVWELTRVAQGSGWTSLNDDALLWLRIGLTAGITIGFTAYARSLGAPIFVLLTAMMIPLATTELGTDGWIKELMTPAMKSIFNADGGWVLIYTATLMMILRFCVGPIVKLLTPLGVLMVSSLFAAAGIYGLSIADTAIVIFIVATIYGIGQTFFWPTTLGVVSERFPEGGAMTINSIAAVGMLGVGIIGGPLLGNLQDQQIDRSLAAQPALYEVVMDPEPQQSVFGEYRKRSADKIEALPEEDQATVETTINEAKSNALAWAAVPPVGLAVCYLLLILYFKARGGYKPVELKSGEPAEAAH</sequence>
<feature type="transmembrane region" description="Helical" evidence="7">
    <location>
        <begin position="486"/>
        <end position="508"/>
    </location>
</feature>
<dbReference type="RefSeq" id="WP_184678781.1">
    <property type="nucleotide sequence ID" value="NZ_JACHGY010000001.1"/>
</dbReference>
<evidence type="ECO:0000259" key="8">
    <source>
        <dbReference type="PROSITE" id="PS50850"/>
    </source>
</evidence>
<feature type="transmembrane region" description="Helical" evidence="7">
    <location>
        <begin position="179"/>
        <end position="200"/>
    </location>
</feature>
<comment type="caution">
    <text evidence="9">The sequence shown here is derived from an EMBL/GenBank/DDBJ whole genome shotgun (WGS) entry which is preliminary data.</text>
</comment>
<dbReference type="SUPFAM" id="SSF103473">
    <property type="entry name" value="MFS general substrate transporter"/>
    <property type="match status" value="1"/>
</dbReference>
<feature type="transmembrane region" description="Helical" evidence="7">
    <location>
        <begin position="402"/>
        <end position="422"/>
    </location>
</feature>
<keyword evidence="4 7" id="KW-0812">Transmembrane</keyword>
<gene>
    <name evidence="9" type="ORF">HNQ40_003109</name>
</gene>
<feature type="transmembrane region" description="Helical" evidence="7">
    <location>
        <begin position="138"/>
        <end position="159"/>
    </location>
</feature>
<evidence type="ECO:0000313" key="9">
    <source>
        <dbReference type="EMBL" id="MBB6431303.1"/>
    </source>
</evidence>
<evidence type="ECO:0000313" key="10">
    <source>
        <dbReference type="Proteomes" id="UP000541810"/>
    </source>
</evidence>
<proteinExistence type="inferred from homology"/>
<comment type="similarity">
    <text evidence="2">Belongs to the major facilitator superfamily.</text>
</comment>
<dbReference type="PROSITE" id="PS50850">
    <property type="entry name" value="MFS"/>
    <property type="match status" value="1"/>
</dbReference>
<keyword evidence="6 7" id="KW-0472">Membrane</keyword>
<evidence type="ECO:0000256" key="1">
    <source>
        <dbReference type="ARBA" id="ARBA00004127"/>
    </source>
</evidence>
<evidence type="ECO:0000256" key="4">
    <source>
        <dbReference type="ARBA" id="ARBA00022692"/>
    </source>
</evidence>
<dbReference type="InterPro" id="IPR036259">
    <property type="entry name" value="MFS_trans_sf"/>
</dbReference>
<dbReference type="GO" id="GO:0012505">
    <property type="term" value="C:endomembrane system"/>
    <property type="evidence" value="ECO:0007669"/>
    <property type="project" value="UniProtKB-SubCell"/>
</dbReference>
<dbReference type="Proteomes" id="UP000541810">
    <property type="component" value="Unassembled WGS sequence"/>
</dbReference>
<name>A0A7X0H8P2_9BACT</name>
<feature type="transmembrane region" description="Helical" evidence="7">
    <location>
        <begin position="251"/>
        <end position="269"/>
    </location>
</feature>
<dbReference type="InterPro" id="IPR011701">
    <property type="entry name" value="MFS"/>
</dbReference>
<evidence type="ECO:0000256" key="5">
    <source>
        <dbReference type="ARBA" id="ARBA00022989"/>
    </source>
</evidence>
<comment type="subcellular location">
    <subcellularLocation>
        <location evidence="1">Endomembrane system</location>
        <topology evidence="1">Multi-pass membrane protein</topology>
    </subcellularLocation>
</comment>
<feature type="transmembrane region" description="Helical" evidence="7">
    <location>
        <begin position="104"/>
        <end position="126"/>
    </location>
</feature>
<organism evidence="9 10">
    <name type="scientific">Algisphaera agarilytica</name>
    <dbReference type="NCBI Taxonomy" id="1385975"/>
    <lineage>
        <taxon>Bacteria</taxon>
        <taxon>Pseudomonadati</taxon>
        <taxon>Planctomycetota</taxon>
        <taxon>Phycisphaerae</taxon>
        <taxon>Phycisphaerales</taxon>
        <taxon>Phycisphaeraceae</taxon>
        <taxon>Algisphaera</taxon>
    </lineage>
</organism>
<dbReference type="GO" id="GO:0016020">
    <property type="term" value="C:membrane"/>
    <property type="evidence" value="ECO:0007669"/>
    <property type="project" value="TreeGrafter"/>
</dbReference>
<evidence type="ECO:0000256" key="6">
    <source>
        <dbReference type="ARBA" id="ARBA00023136"/>
    </source>
</evidence>
<feature type="transmembrane region" description="Helical" evidence="7">
    <location>
        <begin position="212"/>
        <end position="231"/>
    </location>
</feature>
<dbReference type="GO" id="GO:0022857">
    <property type="term" value="F:transmembrane transporter activity"/>
    <property type="evidence" value="ECO:0007669"/>
    <property type="project" value="InterPro"/>
</dbReference>
<keyword evidence="10" id="KW-1185">Reference proteome</keyword>
<dbReference type="Pfam" id="PF07690">
    <property type="entry name" value="MFS_1"/>
    <property type="match status" value="1"/>
</dbReference>
<evidence type="ECO:0000256" key="3">
    <source>
        <dbReference type="ARBA" id="ARBA00022448"/>
    </source>
</evidence>
<dbReference type="AlphaFoldDB" id="A0A7X0H8P2"/>
<dbReference type="PANTHER" id="PTHR23514">
    <property type="entry name" value="BYPASS OF STOP CODON PROTEIN 6"/>
    <property type="match status" value="1"/>
</dbReference>
<dbReference type="InterPro" id="IPR051788">
    <property type="entry name" value="MFS_Transporter"/>
</dbReference>
<dbReference type="InterPro" id="IPR020846">
    <property type="entry name" value="MFS_dom"/>
</dbReference>
<evidence type="ECO:0000256" key="2">
    <source>
        <dbReference type="ARBA" id="ARBA00008335"/>
    </source>
</evidence>
<feature type="transmembrane region" description="Helical" evidence="7">
    <location>
        <begin position="365"/>
        <end position="390"/>
    </location>
</feature>
<evidence type="ECO:0000256" key="7">
    <source>
        <dbReference type="SAM" id="Phobius"/>
    </source>
</evidence>
<feature type="transmembrane region" description="Helical" evidence="7">
    <location>
        <begin position="50"/>
        <end position="73"/>
    </location>
</feature>
<dbReference type="CDD" id="cd06174">
    <property type="entry name" value="MFS"/>
    <property type="match status" value="1"/>
</dbReference>
<reference evidence="9 10" key="1">
    <citation type="submission" date="2020-08" db="EMBL/GenBank/DDBJ databases">
        <title>Genomic Encyclopedia of Type Strains, Phase IV (KMG-IV): sequencing the most valuable type-strain genomes for metagenomic binning, comparative biology and taxonomic classification.</title>
        <authorList>
            <person name="Goeker M."/>
        </authorList>
    </citation>
    <scope>NUCLEOTIDE SEQUENCE [LARGE SCALE GENOMIC DNA]</scope>
    <source>
        <strain evidence="9 10">DSM 103725</strain>
    </source>
</reference>
<dbReference type="PANTHER" id="PTHR23514:SF3">
    <property type="entry name" value="BYPASS OF STOP CODON PROTEIN 6"/>
    <property type="match status" value="1"/>
</dbReference>
<feature type="transmembrane region" description="Helical" evidence="7">
    <location>
        <begin position="12"/>
        <end position="30"/>
    </location>
</feature>
<dbReference type="EMBL" id="JACHGY010000001">
    <property type="protein sequence ID" value="MBB6431303.1"/>
    <property type="molecule type" value="Genomic_DNA"/>
</dbReference>
<dbReference type="Gene3D" id="1.20.1250.20">
    <property type="entry name" value="MFS general substrate transporter like domains"/>
    <property type="match status" value="2"/>
</dbReference>
<keyword evidence="3" id="KW-0813">Transport</keyword>
<keyword evidence="5 7" id="KW-1133">Transmembrane helix</keyword>
<feature type="transmembrane region" description="Helical" evidence="7">
    <location>
        <begin position="80"/>
        <end position="98"/>
    </location>
</feature>
<accession>A0A7X0H8P2</accession>
<feature type="transmembrane region" description="Helical" evidence="7">
    <location>
        <begin position="314"/>
        <end position="332"/>
    </location>
</feature>
<feature type="domain" description="Major facilitator superfamily (MFS) profile" evidence="8">
    <location>
        <begin position="14"/>
        <end position="449"/>
    </location>
</feature>
<protein>
    <submittedName>
        <fullName evidence="9">MFS family permease</fullName>
    </submittedName>
</protein>